<dbReference type="InterPro" id="IPR001017">
    <property type="entry name" value="DH_E1"/>
</dbReference>
<dbReference type="GO" id="GO:0000287">
    <property type="term" value="F:magnesium ion binding"/>
    <property type="evidence" value="ECO:0007669"/>
    <property type="project" value="UniProtKB-ARBA"/>
</dbReference>
<keyword evidence="5" id="KW-0670">Pyruvate</keyword>
<evidence type="ECO:0000256" key="2">
    <source>
        <dbReference type="ARBA" id="ARBA00023002"/>
    </source>
</evidence>
<dbReference type="AlphaFoldDB" id="A0A5N0URT3"/>
<feature type="domain" description="Dehydrogenase E1 component" evidence="4">
    <location>
        <begin position="83"/>
        <end position="218"/>
    </location>
</feature>
<keyword evidence="2" id="KW-0560">Oxidoreductase</keyword>
<evidence type="ECO:0000256" key="1">
    <source>
        <dbReference type="ARBA" id="ARBA00001964"/>
    </source>
</evidence>
<dbReference type="PANTHER" id="PTHR11516">
    <property type="entry name" value="PYRUVATE DEHYDROGENASE E1 COMPONENT, ALPHA SUBUNIT BACTERIAL AND ORGANELLAR"/>
    <property type="match status" value="1"/>
</dbReference>
<dbReference type="InterPro" id="IPR050642">
    <property type="entry name" value="PDH_E1_Alpha_Subunit"/>
</dbReference>
<dbReference type="SUPFAM" id="SSF52518">
    <property type="entry name" value="Thiamin diphosphate-binding fold (THDP-binding)"/>
    <property type="match status" value="1"/>
</dbReference>
<keyword evidence="6" id="KW-1185">Reference proteome</keyword>
<dbReference type="GO" id="GO:0004739">
    <property type="term" value="F:pyruvate dehydrogenase (acetyl-transferring) activity"/>
    <property type="evidence" value="ECO:0007669"/>
    <property type="project" value="TreeGrafter"/>
</dbReference>
<dbReference type="Proteomes" id="UP000319769">
    <property type="component" value="Unassembled WGS sequence"/>
</dbReference>
<dbReference type="Gene3D" id="3.40.50.970">
    <property type="match status" value="1"/>
</dbReference>
<dbReference type="GO" id="GO:0006086">
    <property type="term" value="P:pyruvate decarboxylation to acetyl-CoA"/>
    <property type="evidence" value="ECO:0007669"/>
    <property type="project" value="TreeGrafter"/>
</dbReference>
<accession>A0A5N0URT3</accession>
<name>A0A5N0URT3_9PSEU</name>
<dbReference type="Pfam" id="PF00676">
    <property type="entry name" value="E1_dh"/>
    <property type="match status" value="1"/>
</dbReference>
<organism evidence="5 6">
    <name type="scientific">Amycolatopsis acidicola</name>
    <dbReference type="NCBI Taxonomy" id="2596893"/>
    <lineage>
        <taxon>Bacteria</taxon>
        <taxon>Bacillati</taxon>
        <taxon>Actinomycetota</taxon>
        <taxon>Actinomycetes</taxon>
        <taxon>Pseudonocardiales</taxon>
        <taxon>Pseudonocardiaceae</taxon>
        <taxon>Amycolatopsis</taxon>
    </lineage>
</organism>
<comment type="cofactor">
    <cofactor evidence="1">
        <name>thiamine diphosphate</name>
        <dbReference type="ChEBI" id="CHEBI:58937"/>
    </cofactor>
</comment>
<dbReference type="InterPro" id="IPR029061">
    <property type="entry name" value="THDP-binding"/>
</dbReference>
<evidence type="ECO:0000313" key="5">
    <source>
        <dbReference type="EMBL" id="KAA9152163.1"/>
    </source>
</evidence>
<proteinExistence type="predicted"/>
<evidence type="ECO:0000313" key="6">
    <source>
        <dbReference type="Proteomes" id="UP000319769"/>
    </source>
</evidence>
<evidence type="ECO:0000259" key="4">
    <source>
        <dbReference type="Pfam" id="PF00676"/>
    </source>
</evidence>
<dbReference type="PANTHER" id="PTHR11516:SF60">
    <property type="entry name" value="PYRUVATE DEHYDROGENASE E1 COMPONENT SUBUNIT ALPHA"/>
    <property type="match status" value="1"/>
</dbReference>
<reference evidence="5" key="1">
    <citation type="submission" date="2019-09" db="EMBL/GenBank/DDBJ databases">
        <authorList>
            <person name="Teo W.F.A."/>
            <person name="Duangmal K."/>
        </authorList>
    </citation>
    <scope>NUCLEOTIDE SEQUENCE [LARGE SCALE GENOMIC DNA]</scope>
    <source>
        <strain evidence="5">K81G1</strain>
    </source>
</reference>
<evidence type="ECO:0000256" key="3">
    <source>
        <dbReference type="ARBA" id="ARBA00023052"/>
    </source>
</evidence>
<keyword evidence="3" id="KW-0786">Thiamine pyrophosphate</keyword>
<gene>
    <name evidence="5" type="ORF">FPZ12_037380</name>
</gene>
<dbReference type="RefSeq" id="WP_144762255.1">
    <property type="nucleotide sequence ID" value="NZ_VMNW02000091.1"/>
</dbReference>
<sequence>MNDRSTRAKKRAELLRQMIRIRRFDERLLELGGTVRPGEEALATGVLQSVGADDPVVSLSLEPAHALVRGVAMDELLGGGRIVDAGLRFYGGRTAPGTGLTFASGLALSIALQRRPLVTVCLFSDGGVRDAELHETLSLASQWRLPMLFCCENDLSAPEASRSDTELAMHAASYGIPAWAVDGMDVLAVVDAAERAVEAIRAGEGPHFLELYTYRFRGMAEVARWREFDPIPLLVSMMCASDEIGLEEAVTLESEVDSEVGALARG</sequence>
<dbReference type="OrthoDB" id="9766715at2"/>
<dbReference type="EMBL" id="VMNW02000091">
    <property type="protein sequence ID" value="KAA9152163.1"/>
    <property type="molecule type" value="Genomic_DNA"/>
</dbReference>
<protein>
    <submittedName>
        <fullName evidence="5">Pyruvate dehydrogenase (Acetyl-transferring) E1 component subunit alpha</fullName>
    </submittedName>
</protein>
<comment type="caution">
    <text evidence="5">The sequence shown here is derived from an EMBL/GenBank/DDBJ whole genome shotgun (WGS) entry which is preliminary data.</text>
</comment>